<dbReference type="Proteomes" id="UP000886595">
    <property type="component" value="Unassembled WGS sequence"/>
</dbReference>
<evidence type="ECO:0000256" key="3">
    <source>
        <dbReference type="ARBA" id="ARBA00023125"/>
    </source>
</evidence>
<reference evidence="9 10" key="1">
    <citation type="submission" date="2020-02" db="EMBL/GenBank/DDBJ databases">
        <authorList>
            <person name="Ma Q."/>
            <person name="Huang Y."/>
            <person name="Song X."/>
            <person name="Pei D."/>
        </authorList>
    </citation>
    <scope>NUCLEOTIDE SEQUENCE [LARGE SCALE GENOMIC DNA]</scope>
    <source>
        <strain evidence="9">Sxm20200214</strain>
        <tissue evidence="9">Leaf</tissue>
    </source>
</reference>
<comment type="domain">
    <text evidence="6">The PPC domain mediates interactions between AHL proteins.</text>
</comment>
<comment type="subcellular location">
    <subcellularLocation>
        <location evidence="1 6">Nucleus</location>
    </subcellularLocation>
</comment>
<evidence type="ECO:0000256" key="6">
    <source>
        <dbReference type="RuleBase" id="RU367031"/>
    </source>
</evidence>
<dbReference type="GO" id="GO:0005634">
    <property type="term" value="C:nucleus"/>
    <property type="evidence" value="ECO:0007669"/>
    <property type="project" value="UniProtKB-SubCell"/>
</dbReference>
<dbReference type="PROSITE" id="PS51742">
    <property type="entry name" value="PPC"/>
    <property type="match status" value="1"/>
</dbReference>
<dbReference type="InterPro" id="IPR039605">
    <property type="entry name" value="AHL"/>
</dbReference>
<evidence type="ECO:0000256" key="5">
    <source>
        <dbReference type="ARBA" id="ARBA00023242"/>
    </source>
</evidence>
<keyword evidence="4 6" id="KW-0804">Transcription</keyword>
<sequence>MINAREDIIEKIMSFTQNGSRGICVLSATGAVFNLRIQSLGSNRRVLTFKDCYEIISLTNTVEITESGGVRNETGVWRITIGGVDGCVFGGNLVGRLTAARQVQVVIGSFWPLIANPSLRKKDTSTSVLVTPTVPNAVGSSSGGQVHQPEMRDSSHFSSSEWYRKYSGYNP</sequence>
<dbReference type="AlphaFoldDB" id="A0A8X7V1P4"/>
<dbReference type="EMBL" id="JAAMPC010000009">
    <property type="protein sequence ID" value="KAG2296451.1"/>
    <property type="molecule type" value="Genomic_DNA"/>
</dbReference>
<evidence type="ECO:0000256" key="2">
    <source>
        <dbReference type="ARBA" id="ARBA00023015"/>
    </source>
</evidence>
<comment type="caution">
    <text evidence="9">The sequence shown here is derived from an EMBL/GenBank/DDBJ whole genome shotgun (WGS) entry which is preliminary data.</text>
</comment>
<feature type="domain" description="PPC" evidence="8">
    <location>
        <begin position="1"/>
        <end position="132"/>
    </location>
</feature>
<feature type="region of interest" description="Disordered" evidence="7">
    <location>
        <begin position="134"/>
        <end position="154"/>
    </location>
</feature>
<dbReference type="PANTHER" id="PTHR31500:SF56">
    <property type="entry name" value="AT-HOOK MOTIF NUCLEAR-LOCALIZED PROTEIN"/>
    <property type="match status" value="1"/>
</dbReference>
<gene>
    <name evidence="9" type="ORF">Bca52824_043120</name>
</gene>
<accession>A0A8X7V1P4</accession>
<dbReference type="GO" id="GO:0003680">
    <property type="term" value="F:minor groove of adenine-thymine-rich DNA binding"/>
    <property type="evidence" value="ECO:0007669"/>
    <property type="project" value="UniProtKB-UniRule"/>
</dbReference>
<dbReference type="OrthoDB" id="1102246at2759"/>
<comment type="function">
    <text evidence="6">Transcription factor that specifically binds AT-rich DNA sequences related to the nuclear matrix attachment regions (MARs).</text>
</comment>
<keyword evidence="5 6" id="KW-0539">Nucleus</keyword>
<keyword evidence="3 6" id="KW-0238">DNA-binding</keyword>
<keyword evidence="2 6" id="KW-0805">Transcription regulation</keyword>
<keyword evidence="10" id="KW-1185">Reference proteome</keyword>
<evidence type="ECO:0000313" key="10">
    <source>
        <dbReference type="Proteomes" id="UP000886595"/>
    </source>
</evidence>
<dbReference type="Pfam" id="PF03479">
    <property type="entry name" value="PCC"/>
    <property type="match status" value="1"/>
</dbReference>
<protein>
    <recommendedName>
        <fullName evidence="6">AT-hook motif nuclear-localized protein</fullName>
    </recommendedName>
</protein>
<evidence type="ECO:0000313" key="9">
    <source>
        <dbReference type="EMBL" id="KAG2296451.1"/>
    </source>
</evidence>
<evidence type="ECO:0000256" key="4">
    <source>
        <dbReference type="ARBA" id="ARBA00023163"/>
    </source>
</evidence>
<evidence type="ECO:0000256" key="1">
    <source>
        <dbReference type="ARBA" id="ARBA00004123"/>
    </source>
</evidence>
<dbReference type="SUPFAM" id="SSF117856">
    <property type="entry name" value="AF0104/ALDC/Ptd012-like"/>
    <property type="match status" value="1"/>
</dbReference>
<dbReference type="InterPro" id="IPR005175">
    <property type="entry name" value="PPC_dom"/>
</dbReference>
<dbReference type="Gene3D" id="3.30.1330.80">
    <property type="entry name" value="Hypothetical protein, similar to alpha- acetolactate decarboxylase, domain 2"/>
    <property type="match status" value="1"/>
</dbReference>
<organism evidence="9 10">
    <name type="scientific">Brassica carinata</name>
    <name type="common">Ethiopian mustard</name>
    <name type="synonym">Abyssinian cabbage</name>
    <dbReference type="NCBI Taxonomy" id="52824"/>
    <lineage>
        <taxon>Eukaryota</taxon>
        <taxon>Viridiplantae</taxon>
        <taxon>Streptophyta</taxon>
        <taxon>Embryophyta</taxon>
        <taxon>Tracheophyta</taxon>
        <taxon>Spermatophyta</taxon>
        <taxon>Magnoliopsida</taxon>
        <taxon>eudicotyledons</taxon>
        <taxon>Gunneridae</taxon>
        <taxon>Pentapetalae</taxon>
        <taxon>rosids</taxon>
        <taxon>malvids</taxon>
        <taxon>Brassicales</taxon>
        <taxon>Brassicaceae</taxon>
        <taxon>Brassiceae</taxon>
        <taxon>Brassica</taxon>
    </lineage>
</organism>
<evidence type="ECO:0000256" key="7">
    <source>
        <dbReference type="SAM" id="MobiDB-lite"/>
    </source>
</evidence>
<evidence type="ECO:0000259" key="8">
    <source>
        <dbReference type="PROSITE" id="PS51742"/>
    </source>
</evidence>
<proteinExistence type="predicted"/>
<dbReference type="PANTHER" id="PTHR31500">
    <property type="entry name" value="AT-HOOK MOTIF NUCLEAR-LOCALIZED PROTEIN 9"/>
    <property type="match status" value="1"/>
</dbReference>
<dbReference type="CDD" id="cd11378">
    <property type="entry name" value="DUF296"/>
    <property type="match status" value="1"/>
</dbReference>
<name>A0A8X7V1P4_BRACI</name>